<gene>
    <name evidence="2" type="ORF">ACFQ39_10405</name>
</gene>
<dbReference type="InterPro" id="IPR034660">
    <property type="entry name" value="DinB/YfiT-like"/>
</dbReference>
<dbReference type="RefSeq" id="WP_377178767.1">
    <property type="nucleotide sequence ID" value="NZ_JBHTMY010000003.1"/>
</dbReference>
<organism evidence="2 3">
    <name type="scientific">Namhaeicola litoreus</name>
    <dbReference type="NCBI Taxonomy" id="1052145"/>
    <lineage>
        <taxon>Bacteria</taxon>
        <taxon>Pseudomonadati</taxon>
        <taxon>Bacteroidota</taxon>
        <taxon>Flavobacteriia</taxon>
        <taxon>Flavobacteriales</taxon>
        <taxon>Flavobacteriaceae</taxon>
        <taxon>Namhaeicola</taxon>
    </lineage>
</organism>
<evidence type="ECO:0000313" key="2">
    <source>
        <dbReference type="EMBL" id="MFD1316029.1"/>
    </source>
</evidence>
<dbReference type="EMBL" id="JBHTMY010000003">
    <property type="protein sequence ID" value="MFD1316029.1"/>
    <property type="molecule type" value="Genomic_DNA"/>
</dbReference>
<keyword evidence="3" id="KW-1185">Reference proteome</keyword>
<dbReference type="Pfam" id="PF12867">
    <property type="entry name" value="DinB_2"/>
    <property type="match status" value="1"/>
</dbReference>
<evidence type="ECO:0000313" key="3">
    <source>
        <dbReference type="Proteomes" id="UP001597201"/>
    </source>
</evidence>
<name>A0ABW3Y2Z9_9FLAO</name>
<dbReference type="SUPFAM" id="SSF109854">
    <property type="entry name" value="DinB/YfiT-like putative metalloenzymes"/>
    <property type="match status" value="1"/>
</dbReference>
<protein>
    <submittedName>
        <fullName evidence="2">DinB family protein</fullName>
    </submittedName>
</protein>
<evidence type="ECO:0000259" key="1">
    <source>
        <dbReference type="Pfam" id="PF12867"/>
    </source>
</evidence>
<dbReference type="Gene3D" id="1.20.120.450">
    <property type="entry name" value="dinb family like domain"/>
    <property type="match status" value="1"/>
</dbReference>
<accession>A0ABW3Y2Z9</accession>
<proteinExistence type="predicted"/>
<comment type="caution">
    <text evidence="2">The sequence shown here is derived from an EMBL/GenBank/DDBJ whole genome shotgun (WGS) entry which is preliminary data.</text>
</comment>
<dbReference type="InterPro" id="IPR024775">
    <property type="entry name" value="DinB-like"/>
</dbReference>
<reference evidence="3" key="1">
    <citation type="journal article" date="2019" name="Int. J. Syst. Evol. Microbiol.">
        <title>The Global Catalogue of Microorganisms (GCM) 10K type strain sequencing project: providing services to taxonomists for standard genome sequencing and annotation.</title>
        <authorList>
            <consortium name="The Broad Institute Genomics Platform"/>
            <consortium name="The Broad Institute Genome Sequencing Center for Infectious Disease"/>
            <person name="Wu L."/>
            <person name="Ma J."/>
        </authorList>
    </citation>
    <scope>NUCLEOTIDE SEQUENCE [LARGE SCALE GENOMIC DNA]</scope>
    <source>
        <strain evidence="3">CCUG 61485</strain>
    </source>
</reference>
<sequence length="171" mass="19884">MNEINKEEYAPFYSGYIENALNSGLSLLDLLKENKTNTLNFFKQIPRAKYLYQYAEKKWTVLELLQHLIDAERVFAYRALRFSREDKTPLPGFEENDYVENSRANQRDMESLINEFQTVRDASISLFTSFNENDFAKIGLASGSNMSVRAVGFIISGHSIHHIKIIQERYL</sequence>
<feature type="domain" description="DinB-like" evidence="1">
    <location>
        <begin position="31"/>
        <end position="166"/>
    </location>
</feature>
<dbReference type="Proteomes" id="UP001597201">
    <property type="component" value="Unassembled WGS sequence"/>
</dbReference>